<dbReference type="PANTHER" id="PTHR34610">
    <property type="entry name" value="SSL7007 PROTEIN"/>
    <property type="match status" value="1"/>
</dbReference>
<reference evidence="3 4" key="1">
    <citation type="submission" date="2018-07" db="EMBL/GenBank/DDBJ databases">
        <title>Rhodosalinus sp. strain E84T genomic sequence and assembly.</title>
        <authorList>
            <person name="Liu Z.-W."/>
            <person name="Lu D.-C."/>
        </authorList>
    </citation>
    <scope>NUCLEOTIDE SEQUENCE [LARGE SCALE GENOMIC DNA]</scope>
    <source>
        <strain evidence="3 4">E84</strain>
    </source>
</reference>
<sequence length="165" mass="17645">MAWPRRAKTGKGGVPTAVLDTNVFVAAGFNPGSASATLIEAVRQGRVALVWTAATRRETRAVLTRIARLSWEEVASLFRPEMEHPPESAPDASFVADPGDRKLAALAQAAGAVLVSADGYLLANRDKLAVRRPAESLRELEGPGRADDEAPGRSGPPPTWRRQAR</sequence>
<gene>
    <name evidence="3" type="ORF">DRV85_07705</name>
</gene>
<dbReference type="EMBL" id="QNTQ01000006">
    <property type="protein sequence ID" value="RBI85611.1"/>
    <property type="molecule type" value="Genomic_DNA"/>
</dbReference>
<feature type="compositionally biased region" description="Basic and acidic residues" evidence="1">
    <location>
        <begin position="132"/>
        <end position="151"/>
    </location>
</feature>
<dbReference type="Pfam" id="PF13470">
    <property type="entry name" value="PIN_3"/>
    <property type="match status" value="1"/>
</dbReference>
<evidence type="ECO:0000259" key="2">
    <source>
        <dbReference type="Pfam" id="PF13470"/>
    </source>
</evidence>
<keyword evidence="4" id="KW-1185">Reference proteome</keyword>
<organism evidence="3 4">
    <name type="scientific">Rhodosalinus halophilus</name>
    <dbReference type="NCBI Taxonomy" id="2259333"/>
    <lineage>
        <taxon>Bacteria</taxon>
        <taxon>Pseudomonadati</taxon>
        <taxon>Pseudomonadota</taxon>
        <taxon>Alphaproteobacteria</taxon>
        <taxon>Rhodobacterales</taxon>
        <taxon>Paracoccaceae</taxon>
        <taxon>Rhodosalinus</taxon>
    </lineage>
</organism>
<protein>
    <recommendedName>
        <fullName evidence="2">PIN domain-containing protein</fullName>
    </recommendedName>
</protein>
<dbReference type="InterPro" id="IPR002850">
    <property type="entry name" value="PIN_toxin-like"/>
</dbReference>
<comment type="caution">
    <text evidence="3">The sequence shown here is derived from an EMBL/GenBank/DDBJ whole genome shotgun (WGS) entry which is preliminary data.</text>
</comment>
<dbReference type="AlphaFoldDB" id="A0A365UA50"/>
<feature type="region of interest" description="Disordered" evidence="1">
    <location>
        <begin position="132"/>
        <end position="165"/>
    </location>
</feature>
<dbReference type="Proteomes" id="UP000253370">
    <property type="component" value="Unassembled WGS sequence"/>
</dbReference>
<dbReference type="PANTHER" id="PTHR34610:SF4">
    <property type="entry name" value="SLL8027 PROTEIN"/>
    <property type="match status" value="1"/>
</dbReference>
<evidence type="ECO:0000256" key="1">
    <source>
        <dbReference type="SAM" id="MobiDB-lite"/>
    </source>
</evidence>
<feature type="domain" description="PIN" evidence="2">
    <location>
        <begin position="17"/>
        <end position="115"/>
    </location>
</feature>
<dbReference type="InterPro" id="IPR002716">
    <property type="entry name" value="PIN_dom"/>
</dbReference>
<proteinExistence type="predicted"/>
<name>A0A365UA50_9RHOB</name>
<evidence type="ECO:0000313" key="4">
    <source>
        <dbReference type="Proteomes" id="UP000253370"/>
    </source>
</evidence>
<evidence type="ECO:0000313" key="3">
    <source>
        <dbReference type="EMBL" id="RBI85611.1"/>
    </source>
</evidence>
<dbReference type="SUPFAM" id="SSF88723">
    <property type="entry name" value="PIN domain-like"/>
    <property type="match status" value="1"/>
</dbReference>
<accession>A0A365UA50</accession>
<dbReference type="InterPro" id="IPR029060">
    <property type="entry name" value="PIN-like_dom_sf"/>
</dbReference>